<protein>
    <submittedName>
        <fullName evidence="1">Uncharacterized protein</fullName>
    </submittedName>
</protein>
<organism evidence="1 2">
    <name type="scientific">Zarea fungicola</name>
    <dbReference type="NCBI Taxonomy" id="93591"/>
    <lineage>
        <taxon>Eukaryota</taxon>
        <taxon>Fungi</taxon>
        <taxon>Dikarya</taxon>
        <taxon>Ascomycota</taxon>
        <taxon>Pezizomycotina</taxon>
        <taxon>Sordariomycetes</taxon>
        <taxon>Hypocreomycetidae</taxon>
        <taxon>Hypocreales</taxon>
        <taxon>Cordycipitaceae</taxon>
        <taxon>Zarea</taxon>
    </lineage>
</organism>
<evidence type="ECO:0000313" key="1">
    <source>
        <dbReference type="EMBL" id="KAJ2979950.1"/>
    </source>
</evidence>
<proteinExistence type="predicted"/>
<dbReference type="Proteomes" id="UP001143910">
    <property type="component" value="Unassembled WGS sequence"/>
</dbReference>
<dbReference type="EMBL" id="JANJQO010000239">
    <property type="protein sequence ID" value="KAJ2979950.1"/>
    <property type="molecule type" value="Genomic_DNA"/>
</dbReference>
<name>A0ACC1NKZ5_9HYPO</name>
<evidence type="ECO:0000313" key="2">
    <source>
        <dbReference type="Proteomes" id="UP001143910"/>
    </source>
</evidence>
<reference evidence="1" key="1">
    <citation type="submission" date="2022-08" db="EMBL/GenBank/DDBJ databases">
        <title>Genome Sequence of Lecanicillium fungicola.</title>
        <authorList>
            <person name="Buettner E."/>
        </authorList>
    </citation>
    <scope>NUCLEOTIDE SEQUENCE</scope>
    <source>
        <strain evidence="1">Babe33</strain>
    </source>
</reference>
<sequence>MSAVVQPPTRVIIDTDPGVDDVFAILAALGSPALEVLLISTTHGNVDVDNCLRNLVTLFSILDKENSWRKSVGKPAKFQLGSASKPIVALGAERPLAAIRTLADYYHGRDGLGGTHSTHPQFTPPSTWKDIFEKGKNPLELDLPGNFSPSPLPAHKEMLRVLRENPRGTITIVAVGPLTNLALAANEDCDAFLRAKEVVVMGGAIHVPGNVTPAAEFNTYADPHAAELIFSLTSRNSLSDKTAQWSAEKSKTPLKVRLFPLDLTVPHIMRKSQILPVLRTLSSQGSPLAQWLEAVLGHTYERVAAMSADQSETADFGLSMHDPLCIWYVLGHYNQEPGWKFSAASPEDIRVETEGRWTRGMCMIDQRNRKKENGPVVGDRDGWLNSLESNQVWRMAETPGIDVFPRWIVARIFGTD</sequence>
<accession>A0ACC1NKZ5</accession>
<comment type="caution">
    <text evidence="1">The sequence shown here is derived from an EMBL/GenBank/DDBJ whole genome shotgun (WGS) entry which is preliminary data.</text>
</comment>
<gene>
    <name evidence="1" type="ORF">NQ176_g2940</name>
</gene>
<keyword evidence="2" id="KW-1185">Reference proteome</keyword>